<dbReference type="InterPro" id="IPR003593">
    <property type="entry name" value="AAA+_ATPase"/>
</dbReference>
<organism evidence="2">
    <name type="scientific">Halalkalibacterium halodurans</name>
    <name type="common">Bacillus halodurans</name>
    <dbReference type="NCBI Taxonomy" id="86665"/>
    <lineage>
        <taxon>Bacteria</taxon>
        <taxon>Bacillati</taxon>
        <taxon>Bacillota</taxon>
        <taxon>Bacilli</taxon>
        <taxon>Bacillales</taxon>
        <taxon>Bacillaceae</taxon>
        <taxon>Halalkalibacterium (ex Joshi et al. 2022)</taxon>
    </lineage>
</organism>
<reference evidence="2" key="1">
    <citation type="submission" date="2015-08" db="EMBL/GenBank/DDBJ databases">
        <title>Complete DNA Sequence of Pseudomonas syringae pv. actinidiae, the Causal Agent of Kiwifruit Canker Disease.</title>
        <authorList>
            <person name="Rikkerink E.H.A."/>
            <person name="Fineran P.C."/>
        </authorList>
    </citation>
    <scope>NUCLEOTIDE SEQUENCE</scope>
    <source>
        <strain evidence="2">DSM 13666</strain>
    </source>
</reference>
<gene>
    <name evidence="2" type="ORF">AMD02_14450</name>
</gene>
<protein>
    <recommendedName>
        <fullName evidence="1">AAA+ ATPase domain-containing protein</fullName>
    </recommendedName>
</protein>
<dbReference type="PATRIC" id="fig|136160.3.peg.3354"/>
<dbReference type="PANTHER" id="PTHR30050:SF10">
    <property type="entry name" value="PHAGE-LIKE ELEMENT PBSX PROTEIN XKDC"/>
    <property type="match status" value="1"/>
</dbReference>
<comment type="caution">
    <text evidence="2">The sequence shown here is derived from an EMBL/GenBank/DDBJ whole genome shotgun (WGS) entry which is preliminary data.</text>
</comment>
<feature type="domain" description="AAA+ ATPase" evidence="1">
    <location>
        <begin position="70"/>
        <end position="201"/>
    </location>
</feature>
<evidence type="ECO:0000259" key="1">
    <source>
        <dbReference type="SMART" id="SM00382"/>
    </source>
</evidence>
<dbReference type="CDD" id="cd00009">
    <property type="entry name" value="AAA"/>
    <property type="match status" value="1"/>
</dbReference>
<dbReference type="Gene3D" id="3.40.50.300">
    <property type="entry name" value="P-loop containing nucleotide triphosphate hydrolases"/>
    <property type="match status" value="1"/>
</dbReference>
<dbReference type="AlphaFoldDB" id="A0A0M0KM88"/>
<dbReference type="InterPro" id="IPR013317">
    <property type="entry name" value="DnaA_dom"/>
</dbReference>
<dbReference type="FunFam" id="3.40.50.300:FF:002497">
    <property type="entry name" value="DNA replication protein"/>
    <property type="match status" value="1"/>
</dbReference>
<dbReference type="SUPFAM" id="SSF52540">
    <property type="entry name" value="P-loop containing nucleoside triphosphate hydrolases"/>
    <property type="match status" value="1"/>
</dbReference>
<name>A0A0M0KM88_ALKHA</name>
<dbReference type="InterPro" id="IPR027417">
    <property type="entry name" value="P-loop_NTPase"/>
</dbReference>
<dbReference type="GO" id="GO:0006260">
    <property type="term" value="P:DNA replication"/>
    <property type="evidence" value="ECO:0007669"/>
    <property type="project" value="TreeGrafter"/>
</dbReference>
<dbReference type="NCBIfam" id="NF005378">
    <property type="entry name" value="PRK06921.1"/>
    <property type="match status" value="1"/>
</dbReference>
<sequence>MVDGQEVWKRCKCVETRKLKRLIKASEITEEFRKLTFGNFKVEGKEEIVIQAFECAKSYFCEYPEIKSTRKNSIALLGQPGAGKTHLLTALSNNLIVKKKQHVVYFPYVEGFDDLRNDFDQLEEKMTHMRNADVLFIDDLFKPVRDSKGKRKPKYSEWILEKLYNVINHRYLNHKPLLISSELLIDDMLAIDEALATRIYEMCRDFIVIIQGDPLKLNHRVEGLK</sequence>
<dbReference type="PANTHER" id="PTHR30050">
    <property type="entry name" value="CHROMOSOMAL REPLICATION INITIATOR PROTEIN DNAA"/>
    <property type="match status" value="1"/>
</dbReference>
<accession>A0A0M0KM88</accession>
<evidence type="ECO:0000313" key="2">
    <source>
        <dbReference type="EMBL" id="KOO39915.1"/>
    </source>
</evidence>
<dbReference type="SMART" id="SM00382">
    <property type="entry name" value="AAA"/>
    <property type="match status" value="1"/>
</dbReference>
<dbReference type="EMBL" id="LILD01000001">
    <property type="protein sequence ID" value="KOO39915.1"/>
    <property type="molecule type" value="Genomic_DNA"/>
</dbReference>
<dbReference type="Pfam" id="PF00308">
    <property type="entry name" value="Bac_DnaA"/>
    <property type="match status" value="1"/>
</dbReference>
<proteinExistence type="predicted"/>